<evidence type="ECO:0000313" key="2">
    <source>
        <dbReference type="EMBL" id="KAK8093498.1"/>
    </source>
</evidence>
<dbReference type="Proteomes" id="UP001433268">
    <property type="component" value="Unassembled WGS sequence"/>
</dbReference>
<reference evidence="2 3" key="1">
    <citation type="submission" date="2023-01" db="EMBL/GenBank/DDBJ databases">
        <title>Analysis of 21 Apiospora genomes using comparative genomics revels a genus with tremendous synthesis potential of carbohydrate active enzymes and secondary metabolites.</title>
        <authorList>
            <person name="Sorensen T."/>
        </authorList>
    </citation>
    <scope>NUCLEOTIDE SEQUENCE [LARGE SCALE GENOMIC DNA]</scope>
    <source>
        <strain evidence="2 3">CBS 114990</strain>
    </source>
</reference>
<dbReference type="RefSeq" id="XP_066674271.1">
    <property type="nucleotide sequence ID" value="XM_066804498.1"/>
</dbReference>
<comment type="caution">
    <text evidence="2">The sequence shown here is derived from an EMBL/GenBank/DDBJ whole genome shotgun (WGS) entry which is preliminary data.</text>
</comment>
<sequence length="201" mass="21597">MLRGLAPDGAAACFKPSNAVTLLTEVQVVSGGHNSHGEQREDREEGEAGDAAYPLLFVRGAAADGHRVRGVVGLEAALFSMGVLVLSSVGRVSRDGRARIHRRRRDGFWVRAGLGGVVLHAVGLDDFGGVIGAPVRVWMRRRGIVRFVGSVGVPVLFRWTVHGWIEGKAISPDERSRVDGGTDQNNATKSKVATILRQEEK</sequence>
<proteinExistence type="predicted"/>
<feature type="compositionally biased region" description="Polar residues" evidence="1">
    <location>
        <begin position="182"/>
        <end position="191"/>
    </location>
</feature>
<evidence type="ECO:0000313" key="3">
    <source>
        <dbReference type="Proteomes" id="UP001433268"/>
    </source>
</evidence>
<name>A0ABR1XA74_9PEZI</name>
<gene>
    <name evidence="2" type="ORF">PG997_000183</name>
</gene>
<feature type="region of interest" description="Disordered" evidence="1">
    <location>
        <begin position="174"/>
        <end position="201"/>
    </location>
</feature>
<keyword evidence="3" id="KW-1185">Reference proteome</keyword>
<dbReference type="GeneID" id="92037558"/>
<evidence type="ECO:0000256" key="1">
    <source>
        <dbReference type="SAM" id="MobiDB-lite"/>
    </source>
</evidence>
<dbReference type="EMBL" id="JAQQWN010000002">
    <property type="protein sequence ID" value="KAK8093498.1"/>
    <property type="molecule type" value="Genomic_DNA"/>
</dbReference>
<protein>
    <submittedName>
        <fullName evidence="2">Uncharacterized protein</fullName>
    </submittedName>
</protein>
<accession>A0ABR1XA74</accession>
<organism evidence="2 3">
    <name type="scientific">Apiospora hydei</name>
    <dbReference type="NCBI Taxonomy" id="1337664"/>
    <lineage>
        <taxon>Eukaryota</taxon>
        <taxon>Fungi</taxon>
        <taxon>Dikarya</taxon>
        <taxon>Ascomycota</taxon>
        <taxon>Pezizomycotina</taxon>
        <taxon>Sordariomycetes</taxon>
        <taxon>Xylariomycetidae</taxon>
        <taxon>Amphisphaeriales</taxon>
        <taxon>Apiosporaceae</taxon>
        <taxon>Apiospora</taxon>
    </lineage>
</organism>